<dbReference type="Proteomes" id="UP000324222">
    <property type="component" value="Unassembled WGS sequence"/>
</dbReference>
<dbReference type="AlphaFoldDB" id="A0A5B7GMW6"/>
<dbReference type="EMBL" id="VSRR010018537">
    <property type="protein sequence ID" value="MPC61431.1"/>
    <property type="molecule type" value="Genomic_DNA"/>
</dbReference>
<gene>
    <name evidence="1" type="ORF">E2C01_055503</name>
</gene>
<keyword evidence="2" id="KW-1185">Reference proteome</keyword>
<reference evidence="1 2" key="1">
    <citation type="submission" date="2019-05" db="EMBL/GenBank/DDBJ databases">
        <title>Another draft genome of Portunus trituberculatus and its Hox gene families provides insights of decapod evolution.</title>
        <authorList>
            <person name="Jeong J.-H."/>
            <person name="Song I."/>
            <person name="Kim S."/>
            <person name="Choi T."/>
            <person name="Kim D."/>
            <person name="Ryu S."/>
            <person name="Kim W."/>
        </authorList>
    </citation>
    <scope>NUCLEOTIDE SEQUENCE [LARGE SCALE GENOMIC DNA]</scope>
    <source>
        <tissue evidence="1">Muscle</tissue>
    </source>
</reference>
<organism evidence="1 2">
    <name type="scientific">Portunus trituberculatus</name>
    <name type="common">Swimming crab</name>
    <name type="synonym">Neptunus trituberculatus</name>
    <dbReference type="NCBI Taxonomy" id="210409"/>
    <lineage>
        <taxon>Eukaryota</taxon>
        <taxon>Metazoa</taxon>
        <taxon>Ecdysozoa</taxon>
        <taxon>Arthropoda</taxon>
        <taxon>Crustacea</taxon>
        <taxon>Multicrustacea</taxon>
        <taxon>Malacostraca</taxon>
        <taxon>Eumalacostraca</taxon>
        <taxon>Eucarida</taxon>
        <taxon>Decapoda</taxon>
        <taxon>Pleocyemata</taxon>
        <taxon>Brachyura</taxon>
        <taxon>Eubrachyura</taxon>
        <taxon>Portunoidea</taxon>
        <taxon>Portunidae</taxon>
        <taxon>Portuninae</taxon>
        <taxon>Portunus</taxon>
    </lineage>
</organism>
<accession>A0A5B7GMW6</accession>
<protein>
    <submittedName>
        <fullName evidence="1">Uncharacterized protein</fullName>
    </submittedName>
</protein>
<proteinExistence type="predicted"/>
<evidence type="ECO:0000313" key="2">
    <source>
        <dbReference type="Proteomes" id="UP000324222"/>
    </source>
</evidence>
<name>A0A5B7GMW6_PORTR</name>
<comment type="caution">
    <text evidence="1">The sequence shown here is derived from an EMBL/GenBank/DDBJ whole genome shotgun (WGS) entry which is preliminary data.</text>
</comment>
<sequence length="71" mass="7803">MARGRRGRSQCAREPQSGRWFVVSRCKGESGRAEEQDKVDIFCLHACMARQLFGGSVTCAMGEGLVRGIVL</sequence>
<evidence type="ECO:0000313" key="1">
    <source>
        <dbReference type="EMBL" id="MPC61431.1"/>
    </source>
</evidence>